<dbReference type="EMBL" id="MBFS01000684">
    <property type="protein sequence ID" value="PVV01956.1"/>
    <property type="molecule type" value="Genomic_DNA"/>
</dbReference>
<organism evidence="1 2">
    <name type="scientific">Smittium megazygosporum</name>
    <dbReference type="NCBI Taxonomy" id="133381"/>
    <lineage>
        <taxon>Eukaryota</taxon>
        <taxon>Fungi</taxon>
        <taxon>Fungi incertae sedis</taxon>
        <taxon>Zoopagomycota</taxon>
        <taxon>Kickxellomycotina</taxon>
        <taxon>Harpellomycetes</taxon>
        <taxon>Harpellales</taxon>
        <taxon>Legeriomycetaceae</taxon>
        <taxon>Smittium</taxon>
    </lineage>
</organism>
<name>A0A2T9ZBH5_9FUNG</name>
<comment type="caution">
    <text evidence="1">The sequence shown here is derived from an EMBL/GenBank/DDBJ whole genome shotgun (WGS) entry which is preliminary data.</text>
</comment>
<dbReference type="Proteomes" id="UP000245609">
    <property type="component" value="Unassembled WGS sequence"/>
</dbReference>
<accession>A0A2T9ZBH5</accession>
<gene>
    <name evidence="1" type="ORF">BB560_003609</name>
</gene>
<keyword evidence="2" id="KW-1185">Reference proteome</keyword>
<dbReference type="AlphaFoldDB" id="A0A2T9ZBH5"/>
<evidence type="ECO:0000313" key="1">
    <source>
        <dbReference type="EMBL" id="PVV01956.1"/>
    </source>
</evidence>
<proteinExistence type="predicted"/>
<protein>
    <submittedName>
        <fullName evidence="1">Uncharacterized protein</fullName>
    </submittedName>
</protein>
<evidence type="ECO:0000313" key="2">
    <source>
        <dbReference type="Proteomes" id="UP000245609"/>
    </source>
</evidence>
<sequence>MTNTIFSPVLLMSLENCSLCMKEQILEREFGSHSSVVTAVSLAVGPYIFNITLSGHTEGSTCAFYPTKLFSFYWNDLDSAERNLGFQEQLDTAEYVNGNFTVSETEPYVLRYSCDCKTDLELCIGYRPLNSAIPSFTTSSELSHLISKIDN</sequence>
<reference evidence="1 2" key="1">
    <citation type="journal article" date="2018" name="MBio">
        <title>Comparative Genomics Reveals the Core Gene Toolbox for the Fungus-Insect Symbiosis.</title>
        <authorList>
            <person name="Wang Y."/>
            <person name="Stata M."/>
            <person name="Wang W."/>
            <person name="Stajich J.E."/>
            <person name="White M.M."/>
            <person name="Moncalvo J.M."/>
        </authorList>
    </citation>
    <scope>NUCLEOTIDE SEQUENCE [LARGE SCALE GENOMIC DNA]</scope>
    <source>
        <strain evidence="1 2">SC-DP-2</strain>
    </source>
</reference>